<dbReference type="GO" id="GO:0008381">
    <property type="term" value="F:mechanosensitive monoatomic ion channel activity"/>
    <property type="evidence" value="ECO:0007669"/>
    <property type="project" value="TreeGrafter"/>
</dbReference>
<evidence type="ECO:0000256" key="2">
    <source>
        <dbReference type="ARBA" id="ARBA00006510"/>
    </source>
</evidence>
<evidence type="ECO:0000256" key="5">
    <source>
        <dbReference type="ARBA" id="ARBA00023136"/>
    </source>
</evidence>
<feature type="transmembrane region" description="Helical" evidence="6">
    <location>
        <begin position="651"/>
        <end position="672"/>
    </location>
</feature>
<feature type="transmembrane region" description="Helical" evidence="6">
    <location>
        <begin position="583"/>
        <end position="604"/>
    </location>
</feature>
<dbReference type="AlphaFoldDB" id="A0A8C3T9U3"/>
<evidence type="ECO:0000256" key="3">
    <source>
        <dbReference type="ARBA" id="ARBA00022692"/>
    </source>
</evidence>
<dbReference type="InterPro" id="IPR038900">
    <property type="entry name" value="TMC"/>
</dbReference>
<evidence type="ECO:0000256" key="1">
    <source>
        <dbReference type="ARBA" id="ARBA00004141"/>
    </source>
</evidence>
<keyword evidence="4 6" id="KW-1133">Transmembrane helix</keyword>
<evidence type="ECO:0000313" key="9">
    <source>
        <dbReference type="Proteomes" id="UP000694403"/>
    </source>
</evidence>
<reference evidence="8" key="1">
    <citation type="submission" date="2025-08" db="UniProtKB">
        <authorList>
            <consortium name="Ensembl"/>
        </authorList>
    </citation>
    <scope>IDENTIFICATION</scope>
</reference>
<dbReference type="Ensembl" id="ENSCSRT00000025027.1">
    <property type="protein sequence ID" value="ENSCSRP00000023995.1"/>
    <property type="gene ID" value="ENSCSRG00000017969.1"/>
</dbReference>
<evidence type="ECO:0000259" key="7">
    <source>
        <dbReference type="Pfam" id="PF07810"/>
    </source>
</evidence>
<feature type="transmembrane region" description="Helical" evidence="6">
    <location>
        <begin position="480"/>
        <end position="498"/>
    </location>
</feature>
<organism evidence="8 9">
    <name type="scientific">Chelydra serpentina</name>
    <name type="common">Snapping turtle</name>
    <name type="synonym">Testudo serpentina</name>
    <dbReference type="NCBI Taxonomy" id="8475"/>
    <lineage>
        <taxon>Eukaryota</taxon>
        <taxon>Metazoa</taxon>
        <taxon>Chordata</taxon>
        <taxon>Craniata</taxon>
        <taxon>Vertebrata</taxon>
        <taxon>Euteleostomi</taxon>
        <taxon>Archelosauria</taxon>
        <taxon>Testudinata</taxon>
        <taxon>Testudines</taxon>
        <taxon>Cryptodira</taxon>
        <taxon>Durocryptodira</taxon>
        <taxon>Americhelydia</taxon>
        <taxon>Chelydroidea</taxon>
        <taxon>Chelydridae</taxon>
        <taxon>Chelydra</taxon>
    </lineage>
</organism>
<comment type="subcellular location">
    <subcellularLocation>
        <location evidence="1 6">Membrane</location>
        <topology evidence="1 6">Multi-pass membrane protein</topology>
    </subcellularLocation>
</comment>
<name>A0A8C3T9U3_CHESE</name>
<sequence>MTLKGFLQFAAVLFLPMGYCTVHTNSLLFFLAEVFLPVANDTSPSVTFLQELPSYRSILRRRTSAGGTQDRRQNNHGFARPPEFILTSIFTRDIQEANVKDLSGWDQWKQTRNKSWKKFLDETKELSSYLELWRNDIRSIEGKFGTGIKSYFSFLRFLVLLNFIIFVLMFSFITLPSTISHYGVLNSSYVKVLPKGIEPQCRIYTISGTKGLVYFYTYIIDLLSGTGFLEMTSLFYGYYTIDMVQFSGIKYNVPLAYLLTTLVYLSLSLIWIVKRSVEGFKQNLVREEDQFQSYCNKIFAGWDFCITDLNVSRRKHSSLQYELKTDLEEERLRQKKAGRTTEEKLRIYCLRLFLNIFVLALLSVCFYSIYRATVYSQENISNVSLRQGNLLVQYLPSIVITLANFIAPLFFSYIIRLEEYSPAFEIRLTLMRCVFVRLANIGVLLFSLGNRIVCANKTCEACGYNYKLYPCWESRVGQEMYKLMIFDFIIIFAVAVFVDFPRKLLVTYCSYKPIQWCGLQEFGIPENVLEIVYGQTICWIGTFYSPVLPAIATVKYFIVFYIKKISLMHTCRPSKRPVRASSSNFFFLVVLLIGLILAFIPLGLSMTYIRSSKACGPFINFNRSWDVVPHTIRGFPTALQNVLNGIASEAFAVPFFMVICLIMFYFIALAGAHKRVVDQLREQLVMVRSDTIFLLESCMPLCVHLRVDSSFWYLNFDCV</sequence>
<feature type="transmembrane region" description="Helical" evidence="6">
    <location>
        <begin position="390"/>
        <end position="415"/>
    </location>
</feature>
<dbReference type="GO" id="GO:0005886">
    <property type="term" value="C:plasma membrane"/>
    <property type="evidence" value="ECO:0007669"/>
    <property type="project" value="InterPro"/>
</dbReference>
<feature type="transmembrane region" description="Helical" evidence="6">
    <location>
        <begin position="212"/>
        <end position="239"/>
    </location>
</feature>
<feature type="transmembrane region" description="Helical" evidence="6">
    <location>
        <begin position="154"/>
        <end position="175"/>
    </location>
</feature>
<dbReference type="Proteomes" id="UP000694403">
    <property type="component" value="Unplaced"/>
</dbReference>
<accession>A0A8C3T9U3</accession>
<feature type="transmembrane region" description="Helical" evidence="6">
    <location>
        <begin position="348"/>
        <end position="370"/>
    </location>
</feature>
<evidence type="ECO:0000313" key="8">
    <source>
        <dbReference type="Ensembl" id="ENSCSRP00000023995.1"/>
    </source>
</evidence>
<dbReference type="PANTHER" id="PTHR23302:SF42">
    <property type="entry name" value="TRANSMEMBRANE CHANNEL-LIKE PROTEIN 7"/>
    <property type="match status" value="1"/>
</dbReference>
<keyword evidence="3 6" id="KW-0812">Transmembrane</keyword>
<dbReference type="Pfam" id="PF07810">
    <property type="entry name" value="TMC"/>
    <property type="match status" value="1"/>
</dbReference>
<feature type="transmembrane region" description="Helical" evidence="6">
    <location>
        <begin position="543"/>
        <end position="562"/>
    </location>
</feature>
<feature type="domain" description="TMC" evidence="7">
    <location>
        <begin position="471"/>
        <end position="581"/>
    </location>
</feature>
<comment type="similarity">
    <text evidence="2 6">Belongs to the TMC family.</text>
</comment>
<evidence type="ECO:0000256" key="4">
    <source>
        <dbReference type="ARBA" id="ARBA00022989"/>
    </source>
</evidence>
<feature type="transmembrane region" description="Helical" evidence="6">
    <location>
        <begin position="251"/>
        <end position="273"/>
    </location>
</feature>
<dbReference type="InterPro" id="IPR012496">
    <property type="entry name" value="TMC_dom"/>
</dbReference>
<keyword evidence="5 6" id="KW-0472">Membrane</keyword>
<protein>
    <recommendedName>
        <fullName evidence="6">Transmembrane channel-like protein</fullName>
    </recommendedName>
</protein>
<keyword evidence="9" id="KW-1185">Reference proteome</keyword>
<evidence type="ECO:0000256" key="6">
    <source>
        <dbReference type="RuleBase" id="RU310713"/>
    </source>
</evidence>
<proteinExistence type="inferred from homology"/>
<reference evidence="8" key="2">
    <citation type="submission" date="2025-09" db="UniProtKB">
        <authorList>
            <consortium name="Ensembl"/>
        </authorList>
    </citation>
    <scope>IDENTIFICATION</scope>
</reference>
<dbReference type="PANTHER" id="PTHR23302">
    <property type="entry name" value="TRANSMEMBRANE CHANNEL-RELATED"/>
    <property type="match status" value="1"/>
</dbReference>